<dbReference type="NCBIfam" id="TIGR02595">
    <property type="entry name" value="PEP_CTERM"/>
    <property type="match status" value="1"/>
</dbReference>
<evidence type="ECO:0000259" key="2">
    <source>
        <dbReference type="Pfam" id="PF07589"/>
    </source>
</evidence>
<reference evidence="3 4" key="1">
    <citation type="submission" date="2019-02" db="EMBL/GenBank/DDBJ databases">
        <title>Deep-cultivation of Planctomycetes and their phenomic and genomic characterization uncovers novel biology.</title>
        <authorList>
            <person name="Wiegand S."/>
            <person name="Jogler M."/>
            <person name="Boedeker C."/>
            <person name="Pinto D."/>
            <person name="Vollmers J."/>
            <person name="Rivas-Marin E."/>
            <person name="Kohn T."/>
            <person name="Peeters S.H."/>
            <person name="Heuer A."/>
            <person name="Rast P."/>
            <person name="Oberbeckmann S."/>
            <person name="Bunk B."/>
            <person name="Jeske O."/>
            <person name="Meyerdierks A."/>
            <person name="Storesund J.E."/>
            <person name="Kallscheuer N."/>
            <person name="Luecker S."/>
            <person name="Lage O.M."/>
            <person name="Pohl T."/>
            <person name="Merkel B.J."/>
            <person name="Hornburger P."/>
            <person name="Mueller R.-W."/>
            <person name="Bruemmer F."/>
            <person name="Labrenz M."/>
            <person name="Spormann A.M."/>
            <person name="Op Den Camp H."/>
            <person name="Overmann J."/>
            <person name="Amann R."/>
            <person name="Jetten M.S.M."/>
            <person name="Mascher T."/>
            <person name="Medema M.H."/>
            <person name="Devos D.P."/>
            <person name="Kaster A.-K."/>
            <person name="Ovreas L."/>
            <person name="Rohde M."/>
            <person name="Galperin M.Y."/>
            <person name="Jogler C."/>
        </authorList>
    </citation>
    <scope>NUCLEOTIDE SEQUENCE [LARGE SCALE GENOMIC DNA]</scope>
    <source>
        <strain evidence="3 4">Pla111</strain>
    </source>
</reference>
<dbReference type="EMBL" id="SJPH01000004">
    <property type="protein sequence ID" value="TWT43416.1"/>
    <property type="molecule type" value="Genomic_DNA"/>
</dbReference>
<evidence type="ECO:0000313" key="4">
    <source>
        <dbReference type="Proteomes" id="UP000318995"/>
    </source>
</evidence>
<proteinExistence type="predicted"/>
<name>A0A5C5VXS1_9BACT</name>
<feature type="signal peptide" evidence="1">
    <location>
        <begin position="1"/>
        <end position="22"/>
    </location>
</feature>
<accession>A0A5C5VXS1</accession>
<feature type="domain" description="Ice-binding protein C-terminal" evidence="2">
    <location>
        <begin position="285"/>
        <end position="307"/>
    </location>
</feature>
<sequence precursor="true">MMCKRFLAFAMIGSLAVSSASAQILYTEDFDDLAGATRWSTIQTTEFTTPDSTIDYAFDYSQIVDPFVGGGTPIPPAPNGDGISTIGVFMTANNTDNTTGDEGDGIGAVSSYALPSGNFKVAADMYLFWNGGGGSTEYGGIGVHHDGSQNVPLRFGVNEGSGIAWTGTTDGDTAGDLISFNSSTGQAVIANFQDWPANVPVPPGTTIGQPVPGGLFGAWSTLEIAVANGNATLFINGVKVHTVANPFSGGGVLLTHNDIFNSVNQVIVPGGFTNGSVFDNIVVSTIPEPATGLLVLVGLAGFAARRR</sequence>
<organism evidence="3 4">
    <name type="scientific">Botrimarina hoheduenensis</name>
    <dbReference type="NCBI Taxonomy" id="2528000"/>
    <lineage>
        <taxon>Bacteria</taxon>
        <taxon>Pseudomonadati</taxon>
        <taxon>Planctomycetota</taxon>
        <taxon>Planctomycetia</taxon>
        <taxon>Pirellulales</taxon>
        <taxon>Lacipirellulaceae</taxon>
        <taxon>Botrimarina</taxon>
    </lineage>
</organism>
<gene>
    <name evidence="3" type="ORF">Pla111_23670</name>
</gene>
<dbReference type="Pfam" id="PF07589">
    <property type="entry name" value="PEP-CTERM"/>
    <property type="match status" value="1"/>
</dbReference>
<dbReference type="Proteomes" id="UP000318995">
    <property type="component" value="Unassembled WGS sequence"/>
</dbReference>
<keyword evidence="4" id="KW-1185">Reference proteome</keyword>
<comment type="caution">
    <text evidence="3">The sequence shown here is derived from an EMBL/GenBank/DDBJ whole genome shotgun (WGS) entry which is preliminary data.</text>
</comment>
<evidence type="ECO:0000256" key="1">
    <source>
        <dbReference type="SAM" id="SignalP"/>
    </source>
</evidence>
<dbReference type="AlphaFoldDB" id="A0A5C5VXS1"/>
<evidence type="ECO:0000313" key="3">
    <source>
        <dbReference type="EMBL" id="TWT43416.1"/>
    </source>
</evidence>
<dbReference type="InterPro" id="IPR013424">
    <property type="entry name" value="Ice-binding_C"/>
</dbReference>
<dbReference type="RefSeq" id="WP_197524972.1">
    <property type="nucleotide sequence ID" value="NZ_SJPH01000004.1"/>
</dbReference>
<protein>
    <recommendedName>
        <fullName evidence="2">Ice-binding protein C-terminal domain-containing protein</fullName>
    </recommendedName>
</protein>
<feature type="chain" id="PRO_5022894527" description="Ice-binding protein C-terminal domain-containing protein" evidence="1">
    <location>
        <begin position="23"/>
        <end position="307"/>
    </location>
</feature>
<keyword evidence="1" id="KW-0732">Signal</keyword>